<dbReference type="VEuPathDB" id="VectorBase:AATE018472"/>
<organism evidence="2">
    <name type="scientific">Anopheles atroparvus</name>
    <name type="common">European mosquito</name>
    <dbReference type="NCBI Taxonomy" id="41427"/>
    <lineage>
        <taxon>Eukaryota</taxon>
        <taxon>Metazoa</taxon>
        <taxon>Ecdysozoa</taxon>
        <taxon>Arthropoda</taxon>
        <taxon>Hexapoda</taxon>
        <taxon>Insecta</taxon>
        <taxon>Pterygota</taxon>
        <taxon>Neoptera</taxon>
        <taxon>Endopterygota</taxon>
        <taxon>Diptera</taxon>
        <taxon>Nematocera</taxon>
        <taxon>Culicoidea</taxon>
        <taxon>Culicidae</taxon>
        <taxon>Anophelinae</taxon>
        <taxon>Anopheles</taxon>
    </lineage>
</organism>
<feature type="region of interest" description="Disordered" evidence="1">
    <location>
        <begin position="1"/>
        <end position="27"/>
    </location>
</feature>
<dbReference type="AlphaFoldDB" id="A0A182JI13"/>
<feature type="compositionally biased region" description="Basic and acidic residues" evidence="1">
    <location>
        <begin position="11"/>
        <end position="23"/>
    </location>
</feature>
<reference evidence="2" key="1">
    <citation type="submission" date="2022-08" db="UniProtKB">
        <authorList>
            <consortium name="EnsemblMetazoa"/>
        </authorList>
    </citation>
    <scope>IDENTIFICATION</scope>
    <source>
        <strain evidence="2">EBRO</strain>
    </source>
</reference>
<proteinExistence type="predicted"/>
<dbReference type="EnsemblMetazoa" id="AATE018472-RA">
    <property type="protein sequence ID" value="AATE018472-PA.1"/>
    <property type="gene ID" value="AATE018472"/>
</dbReference>
<sequence length="172" mass="18270">MLHHGGQVLADAERKRRPDRGRAGDGCGGGRDRLIAACRVHWLELLLLLMVLDRVRHRHDPGVAGAGVGGQDGCSVSSEDPPAVRSTRSRIGFGMKPSSSSSSAVATRMTWSQNDTLFFFGRLADVEGSGADAAAVATLPFAPTPLFSVCCTTWLSISTSRISSWILLCAMS</sequence>
<evidence type="ECO:0000313" key="2">
    <source>
        <dbReference type="EnsemblMetazoa" id="AATE018472-PA.1"/>
    </source>
</evidence>
<name>A0A182JI13_ANOAO</name>
<accession>A0A182JI13</accession>
<protein>
    <submittedName>
        <fullName evidence="2">Uncharacterized protein</fullName>
    </submittedName>
</protein>
<evidence type="ECO:0000256" key="1">
    <source>
        <dbReference type="SAM" id="MobiDB-lite"/>
    </source>
</evidence>
<dbReference type="EMBL" id="AXCP01007064">
    <property type="status" value="NOT_ANNOTATED_CDS"/>
    <property type="molecule type" value="Genomic_DNA"/>
</dbReference>
<feature type="region of interest" description="Disordered" evidence="1">
    <location>
        <begin position="64"/>
        <end position="96"/>
    </location>
</feature>